<organism evidence="1 2">
    <name type="scientific">Camellia lanceoleosa</name>
    <dbReference type="NCBI Taxonomy" id="1840588"/>
    <lineage>
        <taxon>Eukaryota</taxon>
        <taxon>Viridiplantae</taxon>
        <taxon>Streptophyta</taxon>
        <taxon>Embryophyta</taxon>
        <taxon>Tracheophyta</taxon>
        <taxon>Spermatophyta</taxon>
        <taxon>Magnoliopsida</taxon>
        <taxon>eudicotyledons</taxon>
        <taxon>Gunneridae</taxon>
        <taxon>Pentapetalae</taxon>
        <taxon>asterids</taxon>
        <taxon>Ericales</taxon>
        <taxon>Theaceae</taxon>
        <taxon>Camellia</taxon>
    </lineage>
</organism>
<dbReference type="EMBL" id="CM045762">
    <property type="protein sequence ID" value="KAI8012241.1"/>
    <property type="molecule type" value="Genomic_DNA"/>
</dbReference>
<sequence length="101" mass="11149">MTRDFFGRLVKEIGLLSYKLFASGSFDGLVQIWDINSGNVKCTLDGHNGGIEARVTTSRGIPIASLSIKFLTGVFFCLCKDATQLYVQILNVIQKAILDFE</sequence>
<accession>A0ACC0HGG6</accession>
<evidence type="ECO:0000313" key="2">
    <source>
        <dbReference type="Proteomes" id="UP001060215"/>
    </source>
</evidence>
<feature type="non-terminal residue" evidence="1">
    <location>
        <position position="101"/>
    </location>
</feature>
<keyword evidence="2" id="KW-1185">Reference proteome</keyword>
<protein>
    <submittedName>
        <fullName evidence="1">Uncharacterized protein</fullName>
    </submittedName>
</protein>
<gene>
    <name evidence="1" type="ORF">LOK49_LG06G00325</name>
</gene>
<evidence type="ECO:0000313" key="1">
    <source>
        <dbReference type="EMBL" id="KAI8012241.1"/>
    </source>
</evidence>
<dbReference type="Proteomes" id="UP001060215">
    <property type="component" value="Chromosome 5"/>
</dbReference>
<name>A0ACC0HGG6_9ERIC</name>
<comment type="caution">
    <text evidence="1">The sequence shown here is derived from an EMBL/GenBank/DDBJ whole genome shotgun (WGS) entry which is preliminary data.</text>
</comment>
<reference evidence="1 2" key="1">
    <citation type="journal article" date="2022" name="Plant J.">
        <title>Chromosome-level genome of Camellia lanceoleosa provides a valuable resource for understanding genome evolution and self-incompatibility.</title>
        <authorList>
            <person name="Gong W."/>
            <person name="Xiao S."/>
            <person name="Wang L."/>
            <person name="Liao Z."/>
            <person name="Chang Y."/>
            <person name="Mo W."/>
            <person name="Hu G."/>
            <person name="Li W."/>
            <person name="Zhao G."/>
            <person name="Zhu H."/>
            <person name="Hu X."/>
            <person name="Ji K."/>
            <person name="Xiang X."/>
            <person name="Song Q."/>
            <person name="Yuan D."/>
            <person name="Jin S."/>
            <person name="Zhang L."/>
        </authorList>
    </citation>
    <scope>NUCLEOTIDE SEQUENCE [LARGE SCALE GENOMIC DNA]</scope>
    <source>
        <strain evidence="1">SQ_2022a</strain>
    </source>
</reference>
<proteinExistence type="predicted"/>